<dbReference type="SUPFAM" id="SSF54495">
    <property type="entry name" value="UBC-like"/>
    <property type="match status" value="1"/>
</dbReference>
<dbReference type="CDD" id="cd17039">
    <property type="entry name" value="Ubl_ubiquitin_like"/>
    <property type="match status" value="1"/>
</dbReference>
<name>L8H0I4_ACACF</name>
<dbReference type="SMART" id="SM00212">
    <property type="entry name" value="UBCc"/>
    <property type="match status" value="1"/>
</dbReference>
<dbReference type="VEuPathDB" id="AmoebaDB:ACA1_040510"/>
<dbReference type="KEGG" id="acan:ACA1_040510"/>
<dbReference type="Gene3D" id="3.10.110.10">
    <property type="entry name" value="Ubiquitin Conjugating Enzyme"/>
    <property type="match status" value="1"/>
</dbReference>
<dbReference type="InterPro" id="IPR000626">
    <property type="entry name" value="Ubiquitin-like_dom"/>
</dbReference>
<dbReference type="PROSITE" id="PS50053">
    <property type="entry name" value="UBIQUITIN_2"/>
    <property type="match status" value="1"/>
</dbReference>
<dbReference type="Proteomes" id="UP000011083">
    <property type="component" value="Unassembled WGS sequence"/>
</dbReference>
<protein>
    <submittedName>
        <fullName evidence="3">Ubiquitin domain containing protein</fullName>
    </submittedName>
</protein>
<dbReference type="Pfam" id="PF00240">
    <property type="entry name" value="ubiquitin"/>
    <property type="match status" value="1"/>
</dbReference>
<reference evidence="3 4" key="1">
    <citation type="journal article" date="2013" name="Genome Biol.">
        <title>Genome of Acanthamoeba castellanii highlights extensive lateral gene transfer and early evolution of tyrosine kinase signaling.</title>
        <authorList>
            <person name="Clarke M."/>
            <person name="Lohan A.J."/>
            <person name="Liu B."/>
            <person name="Lagkouvardos I."/>
            <person name="Roy S."/>
            <person name="Zafar N."/>
            <person name="Bertelli C."/>
            <person name="Schilde C."/>
            <person name="Kianianmomeni A."/>
            <person name="Burglin T.R."/>
            <person name="Frech C."/>
            <person name="Turcotte B."/>
            <person name="Kopec K.O."/>
            <person name="Synnott J.M."/>
            <person name="Choo C."/>
            <person name="Paponov I."/>
            <person name="Finkler A."/>
            <person name="Soon Heng Tan C."/>
            <person name="Hutchins A.P."/>
            <person name="Weinmeier T."/>
            <person name="Rattei T."/>
            <person name="Chu J.S."/>
            <person name="Gimenez G."/>
            <person name="Irimia M."/>
            <person name="Rigden D.J."/>
            <person name="Fitzpatrick D.A."/>
            <person name="Lorenzo-Morales J."/>
            <person name="Bateman A."/>
            <person name="Chiu C.H."/>
            <person name="Tang P."/>
            <person name="Hegemann P."/>
            <person name="Fromm H."/>
            <person name="Raoult D."/>
            <person name="Greub G."/>
            <person name="Miranda-Saavedra D."/>
            <person name="Chen N."/>
            <person name="Nash P."/>
            <person name="Ginger M.L."/>
            <person name="Horn M."/>
            <person name="Schaap P."/>
            <person name="Caler L."/>
            <person name="Loftus B."/>
        </authorList>
    </citation>
    <scope>NUCLEOTIDE SEQUENCE [LARGE SCALE GENOMIC DNA]</scope>
    <source>
        <strain evidence="3 4">Neff</strain>
    </source>
</reference>
<dbReference type="SMART" id="SM00213">
    <property type="entry name" value="UBQ"/>
    <property type="match status" value="1"/>
</dbReference>
<evidence type="ECO:0000313" key="4">
    <source>
        <dbReference type="Proteomes" id="UP000011083"/>
    </source>
</evidence>
<dbReference type="GeneID" id="14919573"/>
<dbReference type="InterPro" id="IPR000608">
    <property type="entry name" value="UBC"/>
</dbReference>
<dbReference type="SUPFAM" id="SSF54236">
    <property type="entry name" value="Ubiquitin-like"/>
    <property type="match status" value="1"/>
</dbReference>
<dbReference type="InterPro" id="IPR016135">
    <property type="entry name" value="UBQ-conjugating_enzyme/RWD"/>
</dbReference>
<dbReference type="EMBL" id="KB007946">
    <property type="protein sequence ID" value="ELR18745.1"/>
    <property type="molecule type" value="Genomic_DNA"/>
</dbReference>
<organism evidence="3 4">
    <name type="scientific">Acanthamoeba castellanii (strain ATCC 30010 / Neff)</name>
    <dbReference type="NCBI Taxonomy" id="1257118"/>
    <lineage>
        <taxon>Eukaryota</taxon>
        <taxon>Amoebozoa</taxon>
        <taxon>Discosea</taxon>
        <taxon>Longamoebia</taxon>
        <taxon>Centramoebida</taxon>
        <taxon>Acanthamoebidae</taxon>
        <taxon>Acanthamoeba</taxon>
    </lineage>
</organism>
<proteinExistence type="predicted"/>
<dbReference type="STRING" id="1257118.L8H0I4"/>
<evidence type="ECO:0000259" key="1">
    <source>
        <dbReference type="PROSITE" id="PS50053"/>
    </source>
</evidence>
<dbReference type="Pfam" id="PF00179">
    <property type="entry name" value="UQ_con"/>
    <property type="match status" value="1"/>
</dbReference>
<dbReference type="Gene3D" id="3.10.20.90">
    <property type="entry name" value="Phosphatidylinositol 3-kinase Catalytic Subunit, Chain A, domain 1"/>
    <property type="match status" value="1"/>
</dbReference>
<feature type="domain" description="Ubiquitin-like" evidence="1">
    <location>
        <begin position="51"/>
        <end position="96"/>
    </location>
</feature>
<feature type="domain" description="UBC core" evidence="2">
    <location>
        <begin position="135"/>
        <end position="296"/>
    </location>
</feature>
<dbReference type="RefSeq" id="XP_004340797.1">
    <property type="nucleotide sequence ID" value="XM_004340749.1"/>
</dbReference>
<dbReference type="PROSITE" id="PS50127">
    <property type="entry name" value="UBC_2"/>
    <property type="match status" value="1"/>
</dbReference>
<dbReference type="OrthoDB" id="10069349at2759"/>
<evidence type="ECO:0000313" key="3">
    <source>
        <dbReference type="EMBL" id="ELR18745.1"/>
    </source>
</evidence>
<accession>L8H0I4</accession>
<dbReference type="InterPro" id="IPR029071">
    <property type="entry name" value="Ubiquitin-like_domsf"/>
</dbReference>
<sequence length="414" mass="45886">MERTTPPACDDVQPARSHEPFFVSATLLTGTSYLVDLSPAAGPDCHGADTTVGQAKVRIGACQGLWEKGGLDPDQFRLIFAGKRLQDSRPLSHYGLRHSGSRLHVVVHLMRGLFFPLAPAPNPAKDEVGDCTSIFSTSGLSNERARRTDICSWLQDRVHLWRVGKDTDWAELIIEPGGSYEGGAFLLRVAFPQVYPFRSFRLRLITPLYHPTVGPAGIMAVIGYDPVASWSPAQSVRTPIIGDFIQQLQSYSLGAVTCEVLKREIVQMGDVLNELVTIGEEGARAKARLWTWHFATGHGRAYMRSGRRCSGMTQLASLIALRNEVRSVLLVAHRWQSKRQQQQDEDKMEAFDGEEEGWLLGALPRELLHAVLVCIGSDRRPPPPAALMWELVNEGDDGLPEDWRSRLPELPPAL</sequence>
<evidence type="ECO:0000259" key="2">
    <source>
        <dbReference type="PROSITE" id="PS50127"/>
    </source>
</evidence>
<dbReference type="AlphaFoldDB" id="L8H0I4"/>
<gene>
    <name evidence="3" type="ORF">ACA1_040510</name>
</gene>
<dbReference type="CDD" id="cd00195">
    <property type="entry name" value="UBCc_UEV"/>
    <property type="match status" value="1"/>
</dbReference>
<keyword evidence="4" id="KW-1185">Reference proteome</keyword>